<dbReference type="Proteomes" id="UP000317155">
    <property type="component" value="Unassembled WGS sequence"/>
</dbReference>
<organism evidence="1 2">
    <name type="scientific">Trichloromonas acetexigens</name>
    <dbReference type="NCBI Taxonomy" id="38815"/>
    <lineage>
        <taxon>Bacteria</taxon>
        <taxon>Pseudomonadati</taxon>
        <taxon>Thermodesulfobacteriota</taxon>
        <taxon>Desulfuromonadia</taxon>
        <taxon>Desulfuromonadales</taxon>
        <taxon>Trichloromonadaceae</taxon>
        <taxon>Trichloromonas</taxon>
    </lineage>
</organism>
<reference evidence="1 2" key="1">
    <citation type="submission" date="2019-07" db="EMBL/GenBank/DDBJ databases">
        <title>Insights of Desulfuromonas acetexigens electromicrobiology.</title>
        <authorList>
            <person name="Katuri K."/>
            <person name="Sapireddy V."/>
            <person name="Shaw D.R."/>
            <person name="Saikaly P."/>
        </authorList>
    </citation>
    <scope>NUCLEOTIDE SEQUENCE [LARGE SCALE GENOMIC DNA]</scope>
    <source>
        <strain evidence="1 2">2873</strain>
    </source>
</reference>
<name>A0A550JDB4_9BACT</name>
<evidence type="ECO:0000313" key="2">
    <source>
        <dbReference type="Proteomes" id="UP000317155"/>
    </source>
</evidence>
<dbReference type="Pfam" id="PF19676">
    <property type="entry name" value="DUF6178"/>
    <property type="match status" value="1"/>
</dbReference>
<comment type="caution">
    <text evidence="1">The sequence shown here is derived from an EMBL/GenBank/DDBJ whole genome shotgun (WGS) entry which is preliminary data.</text>
</comment>
<dbReference type="AlphaFoldDB" id="A0A550JDB4"/>
<evidence type="ECO:0000313" key="1">
    <source>
        <dbReference type="EMBL" id="TRO81201.1"/>
    </source>
</evidence>
<sequence>MDKIELPAEKRVGHLKLLRESRRISAKEFNALSRSERLDIIRREHGRKKYNLLIEADDAEALVLRMAAQEVYLLIKELGHEDSVDLIPMVDAEQLTTFLDLDCWRGDVFDGVVALEWLALLLEAGDDQVVRAFRQLDFELLVLMIKKHINILCGPEDIDEDDARIEAVRRDGGYEIEFRDDKNAKLVGSILDILLRADGDFYQHLLESVRWEQDSLLEEEVYALRRGRLLDRGFPDPFEALAVHAPIDPERFNVASYRKSALFPVDNAEPPGFYLTPARPKDLLAEVLAGGISEQVAWELTYLINKVLIAERVDVGEPAQVQAVTEEVYRYLNLALEELGDGEVGKATSLFDEVYLEILYRVGYSLPLRLGQRAKKIRQSPIGAYLDGPFRALVEALMRNKPRFFEGLVEADRGGERPFATRQDLLLTGEWLERIEAQMRLFDGRLGFELPAPENLDLTGCHPDHVDDLALSDFFLTALANRVLGRPFVPSPIPRAELAELHGRVCREGRLDAALREETLRFLEGLEAGSGEFGAYCLDLWEEEFCRLKVADLDPRYGCGLIVKE</sequence>
<proteinExistence type="predicted"/>
<accession>A0A550JDB4</accession>
<dbReference type="InterPro" id="IPR045750">
    <property type="entry name" value="DUF6178"/>
</dbReference>
<dbReference type="OrthoDB" id="5479105at2"/>
<protein>
    <submittedName>
        <fullName evidence="1">Uncharacterized protein</fullName>
    </submittedName>
</protein>
<keyword evidence="2" id="KW-1185">Reference proteome</keyword>
<dbReference type="EMBL" id="VJVV01000006">
    <property type="protein sequence ID" value="TRO81201.1"/>
    <property type="molecule type" value="Genomic_DNA"/>
</dbReference>
<gene>
    <name evidence="1" type="ORF">FL622_09845</name>
</gene>
<dbReference type="RefSeq" id="WP_092057929.1">
    <property type="nucleotide sequence ID" value="NZ_FOJJ01000038.1"/>
</dbReference>